<organism evidence="1 2">
    <name type="scientific">Vaccinium darrowii</name>
    <dbReference type="NCBI Taxonomy" id="229202"/>
    <lineage>
        <taxon>Eukaryota</taxon>
        <taxon>Viridiplantae</taxon>
        <taxon>Streptophyta</taxon>
        <taxon>Embryophyta</taxon>
        <taxon>Tracheophyta</taxon>
        <taxon>Spermatophyta</taxon>
        <taxon>Magnoliopsida</taxon>
        <taxon>eudicotyledons</taxon>
        <taxon>Gunneridae</taxon>
        <taxon>Pentapetalae</taxon>
        <taxon>asterids</taxon>
        <taxon>Ericales</taxon>
        <taxon>Ericaceae</taxon>
        <taxon>Vaccinioideae</taxon>
        <taxon>Vaccinieae</taxon>
        <taxon>Vaccinium</taxon>
    </lineage>
</organism>
<name>A0ACB7ZBR5_9ERIC</name>
<dbReference type="Proteomes" id="UP000828048">
    <property type="component" value="Chromosome 12"/>
</dbReference>
<sequence length="134" mass="15686">MIRLQMYASKFGVDESKMMERLWGENFLYSVTKKWTTKNTGSATCNHGFVQFCYEPIKQIINSCMNDQKDKLWPMLHKLSITMESDKKQSMGKALMKRVMETWLPASSALLEMMIFHLPSPSAAQRYRVENLYE</sequence>
<gene>
    <name evidence="1" type="ORF">Vadar_012634</name>
</gene>
<reference evidence="1 2" key="1">
    <citation type="journal article" date="2021" name="Hortic Res">
        <title>High-quality reference genome and annotation aids understanding of berry development for evergreen blueberry (Vaccinium darrowii).</title>
        <authorList>
            <person name="Yu J."/>
            <person name="Hulse-Kemp A.M."/>
            <person name="Babiker E."/>
            <person name="Staton M."/>
        </authorList>
    </citation>
    <scope>NUCLEOTIDE SEQUENCE [LARGE SCALE GENOMIC DNA]</scope>
    <source>
        <strain evidence="2">cv. NJ 8807/NJ 8810</strain>
        <tissue evidence="1">Young leaf</tissue>
    </source>
</reference>
<evidence type="ECO:0000313" key="2">
    <source>
        <dbReference type="Proteomes" id="UP000828048"/>
    </source>
</evidence>
<proteinExistence type="predicted"/>
<keyword evidence="2" id="KW-1185">Reference proteome</keyword>
<dbReference type="EMBL" id="CM037162">
    <property type="protein sequence ID" value="KAH7863047.1"/>
    <property type="molecule type" value="Genomic_DNA"/>
</dbReference>
<protein>
    <submittedName>
        <fullName evidence="1">Uncharacterized protein</fullName>
    </submittedName>
</protein>
<accession>A0ACB7ZBR5</accession>
<comment type="caution">
    <text evidence="1">The sequence shown here is derived from an EMBL/GenBank/DDBJ whole genome shotgun (WGS) entry which is preliminary data.</text>
</comment>
<evidence type="ECO:0000313" key="1">
    <source>
        <dbReference type="EMBL" id="KAH7863047.1"/>
    </source>
</evidence>